<comment type="caution">
    <text evidence="2">The sequence shown here is derived from an EMBL/GenBank/DDBJ whole genome shotgun (WGS) entry which is preliminary data.</text>
</comment>
<protein>
    <submittedName>
        <fullName evidence="2">Uncharacterized protein</fullName>
    </submittedName>
</protein>
<dbReference type="EMBL" id="SWAD01000012">
    <property type="protein sequence ID" value="TMQ78080.1"/>
    <property type="molecule type" value="Genomic_DNA"/>
</dbReference>
<evidence type="ECO:0000256" key="1">
    <source>
        <dbReference type="SAM" id="SignalP"/>
    </source>
</evidence>
<keyword evidence="1" id="KW-0732">Signal</keyword>
<name>A0A5S4ERF2_9PROT</name>
<evidence type="ECO:0000313" key="2">
    <source>
        <dbReference type="EMBL" id="TMQ78080.1"/>
    </source>
</evidence>
<evidence type="ECO:0000313" key="3">
    <source>
        <dbReference type="Proteomes" id="UP000306324"/>
    </source>
</evidence>
<sequence>MCAIYLIAQACIHPLAFGAGTPMLFSSATIRRCDYRRAFMLSNSLRETLINPLF</sequence>
<reference evidence="2 3" key="1">
    <citation type="submission" date="2019-04" db="EMBL/GenBank/DDBJ databases">
        <title>A novel phosphate-accumulating bacterium identified in bioreactor for phosphate removal from wastewater.</title>
        <authorList>
            <person name="Kotlyarov R.Y."/>
            <person name="Beletsky A.V."/>
            <person name="Kallistova A.Y."/>
            <person name="Dorofeev A.G."/>
            <person name="Nikolaev Y.Y."/>
            <person name="Pimenov N.V."/>
            <person name="Ravin N.V."/>
            <person name="Mardanov A.V."/>
        </authorList>
    </citation>
    <scope>NUCLEOTIDE SEQUENCE [LARGE SCALE GENOMIC DNA]</scope>
    <source>
        <strain evidence="2 3">Bin19</strain>
    </source>
</reference>
<keyword evidence="3" id="KW-1185">Reference proteome</keyword>
<proteinExistence type="predicted"/>
<dbReference type="AlphaFoldDB" id="A0A5S4ERF2"/>
<feature type="signal peptide" evidence="1">
    <location>
        <begin position="1"/>
        <end position="18"/>
    </location>
</feature>
<gene>
    <name evidence="2" type="ORF">ACCUM_2295</name>
</gene>
<dbReference type="Proteomes" id="UP000306324">
    <property type="component" value="Unassembled WGS sequence"/>
</dbReference>
<organism evidence="2 3">
    <name type="scientific">Candidatus Accumulibacter phosphatis</name>
    <dbReference type="NCBI Taxonomy" id="327160"/>
    <lineage>
        <taxon>Bacteria</taxon>
        <taxon>Pseudomonadati</taxon>
        <taxon>Pseudomonadota</taxon>
        <taxon>Betaproteobacteria</taxon>
        <taxon>Candidatus Accumulibacter</taxon>
    </lineage>
</organism>
<accession>A0A5S4ERF2</accession>
<feature type="chain" id="PRO_5024320094" evidence="1">
    <location>
        <begin position="19"/>
        <end position="54"/>
    </location>
</feature>